<dbReference type="InterPro" id="IPR001547">
    <property type="entry name" value="Glyco_hydro_5"/>
</dbReference>
<protein>
    <recommendedName>
        <fullName evidence="8">Endoglycoceramidase</fullName>
    </recommendedName>
</protein>
<feature type="domain" description="Glycoside hydrolase family 5 C-terminal" evidence="5">
    <location>
        <begin position="681"/>
        <end position="767"/>
    </location>
</feature>
<name>A0A1X1YKU7_9MYCO</name>
<comment type="caution">
    <text evidence="6">The sequence shown here is derived from an EMBL/GenBank/DDBJ whole genome shotgun (WGS) entry which is preliminary data.</text>
</comment>
<dbReference type="GO" id="GO:0016042">
    <property type="term" value="P:lipid catabolic process"/>
    <property type="evidence" value="ECO:0007669"/>
    <property type="project" value="UniProtKB-ARBA"/>
</dbReference>
<keyword evidence="7" id="KW-1185">Reference proteome</keyword>
<accession>A0A1X1YKU7</accession>
<dbReference type="Gene3D" id="3.20.20.80">
    <property type="entry name" value="Glycosidases"/>
    <property type="match status" value="1"/>
</dbReference>
<dbReference type="Gene3D" id="2.60.40.1180">
    <property type="entry name" value="Golgi alpha-mannosidase II"/>
    <property type="match status" value="1"/>
</dbReference>
<keyword evidence="3" id="KW-0326">Glycosidase</keyword>
<dbReference type="EMBL" id="LQPG01000017">
    <property type="protein sequence ID" value="ORW11660.1"/>
    <property type="molecule type" value="Genomic_DNA"/>
</dbReference>
<dbReference type="InterPro" id="IPR052066">
    <property type="entry name" value="Glycosphingolipid_Hydrolases"/>
</dbReference>
<dbReference type="Pfam" id="PF18564">
    <property type="entry name" value="Glyco_hydro_5_C"/>
    <property type="match status" value="1"/>
</dbReference>
<dbReference type="PANTHER" id="PTHR31308">
    <property type="match status" value="1"/>
</dbReference>
<organism evidence="6 7">
    <name type="scientific">Mycolicibacter longobardus</name>
    <dbReference type="NCBI Taxonomy" id="1108812"/>
    <lineage>
        <taxon>Bacteria</taxon>
        <taxon>Bacillati</taxon>
        <taxon>Actinomycetota</taxon>
        <taxon>Actinomycetes</taxon>
        <taxon>Mycobacteriales</taxon>
        <taxon>Mycobacteriaceae</taxon>
        <taxon>Mycolicibacter</taxon>
    </lineage>
</organism>
<sequence>MGADIAIGALLTFGTIPLATAPAARADIDDVFDQLFSPFMDAATNTVDWEAFSAPAAWGTFFDPAHWEVAWSNLGGLSSAQASVASPTGWTALFDELIYTPIHTGVGQFINSDLGLQVGGVINQLLGSYAIGDGAAGTAENPDGGAGGWLFGDGGAGFDSTAEGTAGGAGGAAGWFGNGGTGGVGGAGAAGGDGGAGGWLLGIGGGGGAGGDGLVGGIGGAGGDGGWLFGIGGAGGAGGDGGDGGHGGDGGNAIGLLGSGGAGGNAGNSGVGADPTRLPALGGTGGNGSLLMLGDHGTVGQFGTGVPLSGGTGGFSTAGSWLIDSDGRVVILHGFDHVNKVAPYEPSADGFGADDAAFLAANGFNSVQLGLFWAAVEPEPGVFDYGYLASVAATVQTLADHGVHSNIYLHQDLYGSPFGGAGAPDWAVQTGGLPNIDVGFPWSYFVNPAQNHAWDAFWFNAKAPDGIGLENHYAQMLQVVAHYFKDNPGVAAFGVMAEPHAGSQWLSAAFGSPYFDSQQLTPFYDQSVAAIRSVDPYTPIFVQPNVLFNLGIPTQLGPVNDSNVIYSFQHFCPSVDLFGVDFMCNVFADLAIANAASYPDAYNIPAHIGGFGASDALGAHAAVLDAAARHQYGWATWVYTGTNDSTTTASSREAESLVYDTNLPPVGDNIDAAKLAVLAEPYPQAVAGVPTSWSFDNGTFQLSYSTEMANGQGVFAAGAQTNISVPAVIYPNGYDVTVTGGHVVSAPNAPVLIIASDAGATTISVTVTAAAAAG</sequence>
<evidence type="ECO:0000256" key="3">
    <source>
        <dbReference type="ARBA" id="ARBA00023295"/>
    </source>
</evidence>
<feature type="domain" description="Glycoside hydrolase family 5" evidence="4">
    <location>
        <begin position="354"/>
        <end position="640"/>
    </location>
</feature>
<dbReference type="STRING" id="1108812.AWC16_10840"/>
<reference evidence="6 7" key="1">
    <citation type="submission" date="2016-01" db="EMBL/GenBank/DDBJ databases">
        <title>The new phylogeny of the genus Mycobacterium.</title>
        <authorList>
            <person name="Tarcisio F."/>
            <person name="Conor M."/>
            <person name="Antonella G."/>
            <person name="Elisabetta G."/>
            <person name="Giulia F.S."/>
            <person name="Sara T."/>
            <person name="Anna F."/>
            <person name="Clotilde B."/>
            <person name="Roberto B."/>
            <person name="Veronica D.S."/>
            <person name="Fabio R."/>
            <person name="Monica P."/>
            <person name="Olivier J."/>
            <person name="Enrico T."/>
            <person name="Nicola S."/>
        </authorList>
    </citation>
    <scope>NUCLEOTIDE SEQUENCE [LARGE SCALE GENOMIC DNA]</scope>
    <source>
        <strain evidence="6 7">DSM 45394</strain>
    </source>
</reference>
<gene>
    <name evidence="6" type="ORF">AWC16_10840</name>
</gene>
<evidence type="ECO:0000256" key="1">
    <source>
        <dbReference type="ARBA" id="ARBA00005641"/>
    </source>
</evidence>
<dbReference type="InterPro" id="IPR017853">
    <property type="entry name" value="GH"/>
</dbReference>
<evidence type="ECO:0008006" key="8">
    <source>
        <dbReference type="Google" id="ProtNLM"/>
    </source>
</evidence>
<dbReference type="InterPro" id="IPR048996">
    <property type="entry name" value="PGRS_rpt"/>
</dbReference>
<dbReference type="SUPFAM" id="SSF51445">
    <property type="entry name" value="(Trans)glycosidases"/>
    <property type="match status" value="1"/>
</dbReference>
<evidence type="ECO:0000256" key="2">
    <source>
        <dbReference type="ARBA" id="ARBA00022801"/>
    </source>
</evidence>
<dbReference type="PANTHER" id="PTHR31308:SF3">
    <property type="entry name" value="ENDOGLYCOCERAMIDASE"/>
    <property type="match status" value="1"/>
</dbReference>
<dbReference type="GO" id="GO:0000272">
    <property type="term" value="P:polysaccharide catabolic process"/>
    <property type="evidence" value="ECO:0007669"/>
    <property type="project" value="InterPro"/>
</dbReference>
<dbReference type="GO" id="GO:0004553">
    <property type="term" value="F:hydrolase activity, hydrolyzing O-glycosyl compounds"/>
    <property type="evidence" value="ECO:0007669"/>
    <property type="project" value="InterPro"/>
</dbReference>
<dbReference type="InterPro" id="IPR041036">
    <property type="entry name" value="GH5_C"/>
</dbReference>
<dbReference type="GO" id="GO:1901136">
    <property type="term" value="P:carbohydrate derivative catabolic process"/>
    <property type="evidence" value="ECO:0007669"/>
    <property type="project" value="UniProtKB-ARBA"/>
</dbReference>
<evidence type="ECO:0000259" key="5">
    <source>
        <dbReference type="Pfam" id="PF18564"/>
    </source>
</evidence>
<dbReference type="InterPro" id="IPR013780">
    <property type="entry name" value="Glyco_hydro_b"/>
</dbReference>
<dbReference type="Pfam" id="PF00150">
    <property type="entry name" value="Cellulase"/>
    <property type="match status" value="1"/>
</dbReference>
<keyword evidence="2" id="KW-0378">Hydrolase</keyword>
<evidence type="ECO:0000313" key="7">
    <source>
        <dbReference type="Proteomes" id="UP000193866"/>
    </source>
</evidence>
<comment type="similarity">
    <text evidence="1">Belongs to the glycosyl hydrolase 5 (cellulase A) family.</text>
</comment>
<evidence type="ECO:0000313" key="6">
    <source>
        <dbReference type="EMBL" id="ORW11660.1"/>
    </source>
</evidence>
<dbReference type="AlphaFoldDB" id="A0A1X1YKU7"/>
<evidence type="ECO:0000259" key="4">
    <source>
        <dbReference type="Pfam" id="PF00150"/>
    </source>
</evidence>
<dbReference type="Proteomes" id="UP000193866">
    <property type="component" value="Unassembled WGS sequence"/>
</dbReference>
<proteinExistence type="inferred from homology"/>
<dbReference type="Pfam" id="PF21526">
    <property type="entry name" value="PGRS"/>
    <property type="match status" value="1"/>
</dbReference>